<evidence type="ECO:0000313" key="1">
    <source>
        <dbReference type="EMBL" id="NQV63797.1"/>
    </source>
</evidence>
<organism evidence="1 2">
    <name type="scientific">SAR86 cluster bacterium</name>
    <dbReference type="NCBI Taxonomy" id="2030880"/>
    <lineage>
        <taxon>Bacteria</taxon>
        <taxon>Pseudomonadati</taxon>
        <taxon>Pseudomonadota</taxon>
        <taxon>Gammaproteobacteria</taxon>
        <taxon>SAR86 cluster</taxon>
    </lineage>
</organism>
<evidence type="ECO:0000313" key="2">
    <source>
        <dbReference type="Proteomes" id="UP000754644"/>
    </source>
</evidence>
<sequence length="96" mass="10710">MTFEETVEMQFVQPVQALLEAFAKEGAEAEHKYFSGVLSIVEDKASEAQMLAAVIELSRCAFLGFYYSEATQSQINALLDYWIDVAHTMSADAEPH</sequence>
<reference evidence="1" key="1">
    <citation type="submission" date="2020-05" db="EMBL/GenBank/DDBJ databases">
        <title>Sulfur intermediates as new biogeochemical hubs in an aquatic model microbial ecosystem.</title>
        <authorList>
            <person name="Vigneron A."/>
        </authorList>
    </citation>
    <scope>NUCLEOTIDE SEQUENCE</scope>
    <source>
        <strain evidence="1">Bin.250</strain>
    </source>
</reference>
<dbReference type="AlphaFoldDB" id="A0A973A7X3"/>
<gene>
    <name evidence="1" type="ORF">HQ497_00405</name>
</gene>
<comment type="caution">
    <text evidence="1">The sequence shown here is derived from an EMBL/GenBank/DDBJ whole genome shotgun (WGS) entry which is preliminary data.</text>
</comment>
<dbReference type="EMBL" id="JABMOJ010000017">
    <property type="protein sequence ID" value="NQV63797.1"/>
    <property type="molecule type" value="Genomic_DNA"/>
</dbReference>
<accession>A0A973A7X3</accession>
<dbReference type="Proteomes" id="UP000754644">
    <property type="component" value="Unassembled WGS sequence"/>
</dbReference>
<proteinExistence type="predicted"/>
<protein>
    <submittedName>
        <fullName evidence="1">Uncharacterized protein</fullName>
    </submittedName>
</protein>
<name>A0A973A7X3_9GAMM</name>